<dbReference type="RefSeq" id="WP_165004851.1">
    <property type="nucleotide sequence ID" value="NZ_CP064955.1"/>
</dbReference>
<evidence type="ECO:0000256" key="2">
    <source>
        <dbReference type="ARBA" id="ARBA00010139"/>
    </source>
</evidence>
<keyword evidence="5" id="KW-0560">Oxidoreductase</keyword>
<reference evidence="7 8" key="1">
    <citation type="submission" date="2020-11" db="EMBL/GenBank/DDBJ databases">
        <title>Corynebacterium sp. MC1420.</title>
        <authorList>
            <person name="Zhou J."/>
        </authorList>
    </citation>
    <scope>NUCLEOTIDE SEQUENCE [LARGE SCALE GENOMIC DNA]</scope>
    <source>
        <strain evidence="7 8">MC1420</strain>
    </source>
</reference>
<evidence type="ECO:0000313" key="8">
    <source>
        <dbReference type="Proteomes" id="UP000594586"/>
    </source>
</evidence>
<dbReference type="Gene3D" id="3.50.50.60">
    <property type="entry name" value="FAD/NAD(P)-binding domain"/>
    <property type="match status" value="3"/>
</dbReference>
<keyword evidence="8" id="KW-1185">Reference proteome</keyword>
<dbReference type="InterPro" id="IPR036188">
    <property type="entry name" value="FAD/NAD-bd_sf"/>
</dbReference>
<dbReference type="Pfam" id="PF13450">
    <property type="entry name" value="NAD_binding_8"/>
    <property type="match status" value="1"/>
</dbReference>
<protein>
    <submittedName>
        <fullName evidence="7">NAD(P)/FAD-dependent oxidoreductase</fullName>
    </submittedName>
</protein>
<proteinExistence type="inferred from homology"/>
<evidence type="ECO:0000256" key="3">
    <source>
        <dbReference type="ARBA" id="ARBA00022630"/>
    </source>
</evidence>
<keyword evidence="6" id="KW-0503">Monooxygenase</keyword>
<evidence type="ECO:0000256" key="1">
    <source>
        <dbReference type="ARBA" id="ARBA00001974"/>
    </source>
</evidence>
<evidence type="ECO:0000256" key="6">
    <source>
        <dbReference type="ARBA" id="ARBA00023033"/>
    </source>
</evidence>
<gene>
    <name evidence="7" type="ORF">G7Y29_02735</name>
</gene>
<dbReference type="PANTHER" id="PTHR43872:SF1">
    <property type="entry name" value="MONOOXYGENASE, PUTATIVE (AFU_ORTHOLOGUE AFUA_8G02570)-RELATED"/>
    <property type="match status" value="1"/>
</dbReference>
<evidence type="ECO:0000313" key="7">
    <source>
        <dbReference type="EMBL" id="QPK83733.1"/>
    </source>
</evidence>
<sequence length="480" mass="52615">MSPKQSTRHDVLIIGAGLSGINVACRLPEGTDYAVIEARSRIGGTWDLFRYPGVRSDSDVYTLSYPFRPWKGRDSIADGADLRDYIEDTAVEKGIVDKVTFNTRATAADWDSAAGEWTVTCVRDGVEVAYAAKYLVCSTGYYDYDSPHAPVFDGAEDFRGCVVHPQFWPEDLDYTGKNVVVIGSGATAITLVPSMAEDAARVTMLQRTPTYVLSQPRVDKFANALRRTLPGKLSNTLVRAKNNSQQWALVVVSGRFPGVVKRLLLAGVAAGTGSKHTAQEHFTPPYNPWEQRLCIVPDSDLFHAIKDGSAEVVTGHIDCFVPEGVKLSDGSVIPADIIVTATGLRIELLGGVTLSLDGEPVDFSQHYTWYGTMFSGIPNFSAVIGYINHSWTIRADMTAKMIAKILRRMRETGSTMVTPIAPSGLGEGRPYMDMQSGYLARAAAAMPRATQKYPWSVQQNVLVDTWNTGRASLDRDLEWR</sequence>
<dbReference type="InterPro" id="IPR051820">
    <property type="entry name" value="FAD-binding_MO"/>
</dbReference>
<dbReference type="EMBL" id="CP064955">
    <property type="protein sequence ID" value="QPK83733.1"/>
    <property type="molecule type" value="Genomic_DNA"/>
</dbReference>
<dbReference type="GO" id="GO:0050660">
    <property type="term" value="F:flavin adenine dinucleotide binding"/>
    <property type="evidence" value="ECO:0007669"/>
    <property type="project" value="InterPro"/>
</dbReference>
<keyword evidence="4" id="KW-0274">FAD</keyword>
<dbReference type="Pfam" id="PF00743">
    <property type="entry name" value="FMO-like"/>
    <property type="match status" value="1"/>
</dbReference>
<dbReference type="AlphaFoldDB" id="A0A7T0KPN8"/>
<comment type="similarity">
    <text evidence="2">Belongs to the FAD-binding monooxygenase family.</text>
</comment>
<dbReference type="InterPro" id="IPR020946">
    <property type="entry name" value="Flavin_mOase-like"/>
</dbReference>
<dbReference type="SUPFAM" id="SSF51905">
    <property type="entry name" value="FAD/NAD(P)-binding domain"/>
    <property type="match status" value="1"/>
</dbReference>
<dbReference type="GO" id="GO:0050661">
    <property type="term" value="F:NADP binding"/>
    <property type="evidence" value="ECO:0007669"/>
    <property type="project" value="InterPro"/>
</dbReference>
<keyword evidence="3" id="KW-0285">Flavoprotein</keyword>
<evidence type="ECO:0000256" key="4">
    <source>
        <dbReference type="ARBA" id="ARBA00022827"/>
    </source>
</evidence>
<organism evidence="7 8">
    <name type="scientific">Corynebacterium qintianiae</name>
    <dbReference type="NCBI Taxonomy" id="2709392"/>
    <lineage>
        <taxon>Bacteria</taxon>
        <taxon>Bacillati</taxon>
        <taxon>Actinomycetota</taxon>
        <taxon>Actinomycetes</taxon>
        <taxon>Mycobacteriales</taxon>
        <taxon>Corynebacteriaceae</taxon>
        <taxon>Corynebacterium</taxon>
    </lineage>
</organism>
<dbReference type="KEGG" id="cqn:G7Y29_02735"/>
<accession>A0A7T0KPN8</accession>
<dbReference type="GO" id="GO:0004499">
    <property type="term" value="F:N,N-dimethylaniline monooxygenase activity"/>
    <property type="evidence" value="ECO:0007669"/>
    <property type="project" value="InterPro"/>
</dbReference>
<dbReference type="PANTHER" id="PTHR43872">
    <property type="entry name" value="MONOOXYGENASE, PUTATIVE (AFU_ORTHOLOGUE AFUA_8G02570)-RELATED"/>
    <property type="match status" value="1"/>
</dbReference>
<evidence type="ECO:0000256" key="5">
    <source>
        <dbReference type="ARBA" id="ARBA00023002"/>
    </source>
</evidence>
<dbReference type="Proteomes" id="UP000594586">
    <property type="component" value="Chromosome"/>
</dbReference>
<name>A0A7T0KPN8_9CORY</name>
<comment type="cofactor">
    <cofactor evidence="1">
        <name>FAD</name>
        <dbReference type="ChEBI" id="CHEBI:57692"/>
    </cofactor>
</comment>